<keyword evidence="5" id="KW-0677">Repeat</keyword>
<evidence type="ECO:0000313" key="12">
    <source>
        <dbReference type="Proteomes" id="UP000828390"/>
    </source>
</evidence>
<evidence type="ECO:0000256" key="9">
    <source>
        <dbReference type="ARBA" id="ARBA00031694"/>
    </source>
</evidence>
<evidence type="ECO:0000256" key="6">
    <source>
        <dbReference type="ARBA" id="ARBA00023054"/>
    </source>
</evidence>
<comment type="similarity">
    <text evidence="2">Belongs to the POC5 family.</text>
</comment>
<gene>
    <name evidence="11" type="ORF">DPMN_156261</name>
</gene>
<evidence type="ECO:0000256" key="4">
    <source>
        <dbReference type="ARBA" id="ARBA00022490"/>
    </source>
</evidence>
<keyword evidence="6" id="KW-0175">Coiled coil</keyword>
<reference evidence="11" key="2">
    <citation type="submission" date="2020-11" db="EMBL/GenBank/DDBJ databases">
        <authorList>
            <person name="McCartney M.A."/>
            <person name="Auch B."/>
            <person name="Kono T."/>
            <person name="Mallez S."/>
            <person name="Becker A."/>
            <person name="Gohl D.M."/>
            <person name="Silverstein K.A.T."/>
            <person name="Koren S."/>
            <person name="Bechman K.B."/>
            <person name="Herman A."/>
            <person name="Abrahante J.E."/>
            <person name="Garbe J."/>
        </authorList>
    </citation>
    <scope>NUCLEOTIDE SEQUENCE</scope>
    <source>
        <strain evidence="11">Duluth1</strain>
        <tissue evidence="11">Whole animal</tissue>
    </source>
</reference>
<dbReference type="InterPro" id="IPR033351">
    <property type="entry name" value="POC5"/>
</dbReference>
<comment type="subcellular location">
    <subcellularLocation>
        <location evidence="1">Cytoplasm</location>
        <location evidence="1">Cytoskeleton</location>
        <location evidence="1">Microtubule organizing center</location>
        <location evidence="1">Centrosome</location>
        <location evidence="1">Centriole</location>
    </subcellularLocation>
</comment>
<dbReference type="AlphaFoldDB" id="A0A9D4FPG4"/>
<protein>
    <recommendedName>
        <fullName evidence="3">Centrosomal protein POC5</fullName>
    </recommendedName>
    <alternativeName>
        <fullName evidence="9">Protein of centriole 5</fullName>
    </alternativeName>
</protein>
<evidence type="ECO:0000256" key="3">
    <source>
        <dbReference type="ARBA" id="ARBA00014910"/>
    </source>
</evidence>
<proteinExistence type="inferred from homology"/>
<evidence type="ECO:0000256" key="8">
    <source>
        <dbReference type="ARBA" id="ARBA00023306"/>
    </source>
</evidence>
<comment type="function">
    <text evidence="10">Essential for the assembly of the distal half of centrioles, required for centriole elongation. Acts as a negative regulator of centriole elongation.</text>
</comment>
<keyword evidence="4" id="KW-0963">Cytoplasm</keyword>
<evidence type="ECO:0000313" key="11">
    <source>
        <dbReference type="EMBL" id="KAH3802583.1"/>
    </source>
</evidence>
<dbReference type="PANTHER" id="PTHR28618">
    <property type="entry name" value="CENTROSOMAL PROTEIN POC5"/>
    <property type="match status" value="1"/>
</dbReference>
<dbReference type="PANTHER" id="PTHR28618:SF1">
    <property type="entry name" value="CENTROSOMAL PROTEIN POC5"/>
    <property type="match status" value="1"/>
</dbReference>
<keyword evidence="12" id="KW-1185">Reference proteome</keyword>
<evidence type="ECO:0000256" key="7">
    <source>
        <dbReference type="ARBA" id="ARBA00023212"/>
    </source>
</evidence>
<sequence>MGLILFQNFCTKLAKKHHERCLSRRVWDAWHSVIETKWRVRIEKACQAKAQEVCVQLTEDYEGRISAVRTWLQTNRARIY</sequence>
<reference evidence="11" key="1">
    <citation type="journal article" date="2019" name="bioRxiv">
        <title>The Genome of the Zebra Mussel, Dreissena polymorpha: A Resource for Invasive Species Research.</title>
        <authorList>
            <person name="McCartney M.A."/>
            <person name="Auch B."/>
            <person name="Kono T."/>
            <person name="Mallez S."/>
            <person name="Zhang Y."/>
            <person name="Obille A."/>
            <person name="Becker A."/>
            <person name="Abrahante J.E."/>
            <person name="Garbe J."/>
            <person name="Badalamenti J.P."/>
            <person name="Herman A."/>
            <person name="Mangelson H."/>
            <person name="Liachko I."/>
            <person name="Sullivan S."/>
            <person name="Sone E.D."/>
            <person name="Koren S."/>
            <person name="Silverstein K.A.T."/>
            <person name="Beckman K.B."/>
            <person name="Gohl D.M."/>
        </authorList>
    </citation>
    <scope>NUCLEOTIDE SEQUENCE</scope>
    <source>
        <strain evidence="11">Duluth1</strain>
        <tissue evidence="11">Whole animal</tissue>
    </source>
</reference>
<dbReference type="EMBL" id="JAIWYP010000007">
    <property type="protein sequence ID" value="KAH3802583.1"/>
    <property type="molecule type" value="Genomic_DNA"/>
</dbReference>
<keyword evidence="8" id="KW-0131">Cell cycle</keyword>
<organism evidence="11 12">
    <name type="scientific">Dreissena polymorpha</name>
    <name type="common">Zebra mussel</name>
    <name type="synonym">Mytilus polymorpha</name>
    <dbReference type="NCBI Taxonomy" id="45954"/>
    <lineage>
        <taxon>Eukaryota</taxon>
        <taxon>Metazoa</taxon>
        <taxon>Spiralia</taxon>
        <taxon>Lophotrochozoa</taxon>
        <taxon>Mollusca</taxon>
        <taxon>Bivalvia</taxon>
        <taxon>Autobranchia</taxon>
        <taxon>Heteroconchia</taxon>
        <taxon>Euheterodonta</taxon>
        <taxon>Imparidentia</taxon>
        <taxon>Neoheterodontei</taxon>
        <taxon>Myida</taxon>
        <taxon>Dreissenoidea</taxon>
        <taxon>Dreissenidae</taxon>
        <taxon>Dreissena</taxon>
    </lineage>
</organism>
<name>A0A9D4FPG4_DREPO</name>
<accession>A0A9D4FPG4</accession>
<evidence type="ECO:0000256" key="10">
    <source>
        <dbReference type="ARBA" id="ARBA00049959"/>
    </source>
</evidence>
<keyword evidence="7" id="KW-0206">Cytoskeleton</keyword>
<evidence type="ECO:0000256" key="5">
    <source>
        <dbReference type="ARBA" id="ARBA00022737"/>
    </source>
</evidence>
<evidence type="ECO:0000256" key="1">
    <source>
        <dbReference type="ARBA" id="ARBA00004114"/>
    </source>
</evidence>
<evidence type="ECO:0000256" key="2">
    <source>
        <dbReference type="ARBA" id="ARBA00010411"/>
    </source>
</evidence>
<dbReference type="GO" id="GO:0005814">
    <property type="term" value="C:centriole"/>
    <property type="evidence" value="ECO:0007669"/>
    <property type="project" value="UniProtKB-SubCell"/>
</dbReference>
<comment type="caution">
    <text evidence="11">The sequence shown here is derived from an EMBL/GenBank/DDBJ whole genome shotgun (WGS) entry which is preliminary data.</text>
</comment>
<dbReference type="Proteomes" id="UP000828390">
    <property type="component" value="Unassembled WGS sequence"/>
</dbReference>